<dbReference type="AlphaFoldDB" id="A0A183A348"/>
<reference evidence="3" key="1">
    <citation type="submission" date="2016-06" db="UniProtKB">
        <authorList>
            <consortium name="WormBaseParasite"/>
        </authorList>
    </citation>
    <scope>IDENTIFICATION</scope>
</reference>
<keyword evidence="2" id="KW-1185">Reference proteome</keyword>
<dbReference type="EMBL" id="UZAN01008330">
    <property type="protein sequence ID" value="VDP37906.1"/>
    <property type="molecule type" value="Genomic_DNA"/>
</dbReference>
<accession>A0A183A348</accession>
<evidence type="ECO:0000313" key="3">
    <source>
        <dbReference type="WBParaSite" id="ECPE_0000138301-mRNA-1"/>
    </source>
</evidence>
<protein>
    <submittedName>
        <fullName evidence="3">Anaphase-promoting complex subunit 2</fullName>
    </submittedName>
</protein>
<name>A0A183A348_9TREM</name>
<organism evidence="3">
    <name type="scientific">Echinostoma caproni</name>
    <dbReference type="NCBI Taxonomy" id="27848"/>
    <lineage>
        <taxon>Eukaryota</taxon>
        <taxon>Metazoa</taxon>
        <taxon>Spiralia</taxon>
        <taxon>Lophotrochozoa</taxon>
        <taxon>Platyhelminthes</taxon>
        <taxon>Trematoda</taxon>
        <taxon>Digenea</taxon>
        <taxon>Plagiorchiida</taxon>
        <taxon>Echinostomata</taxon>
        <taxon>Echinostomatoidea</taxon>
        <taxon>Echinostomatidae</taxon>
        <taxon>Echinostoma</taxon>
    </lineage>
</organism>
<dbReference type="Proteomes" id="UP000272942">
    <property type="component" value="Unassembled WGS sequence"/>
</dbReference>
<evidence type="ECO:0000313" key="2">
    <source>
        <dbReference type="Proteomes" id="UP000272942"/>
    </source>
</evidence>
<reference evidence="1 2" key="2">
    <citation type="submission" date="2018-11" db="EMBL/GenBank/DDBJ databases">
        <authorList>
            <consortium name="Pathogen Informatics"/>
        </authorList>
    </citation>
    <scope>NUCLEOTIDE SEQUENCE [LARGE SCALE GENOMIC DNA]</scope>
    <source>
        <strain evidence="1 2">Egypt</strain>
    </source>
</reference>
<dbReference type="WBParaSite" id="ECPE_0000138301-mRNA-1">
    <property type="protein sequence ID" value="ECPE_0000138301-mRNA-1"/>
    <property type="gene ID" value="ECPE_0000138301"/>
</dbReference>
<gene>
    <name evidence="1" type="ORF">ECPE_LOCUS1383</name>
</gene>
<evidence type="ECO:0000313" key="1">
    <source>
        <dbReference type="EMBL" id="VDP37906.1"/>
    </source>
</evidence>
<proteinExistence type="predicted"/>
<sequence>MELRSYISNDQKRALQFLLTYLRKRGPFINWDIRPGTDEVMCR</sequence>